<evidence type="ECO:0000313" key="3">
    <source>
        <dbReference type="Proteomes" id="UP000254554"/>
    </source>
</evidence>
<gene>
    <name evidence="2" type="ORF">NCTC11370_02872</name>
</gene>
<keyword evidence="3" id="KW-1185">Reference proteome</keyword>
<sequence>MQAKIDIYQKKRRRLTPAGSTATGERKEDFTYLFQQFMRTDLQRQDLNKLTSAVYDRIQQELSNAEKELSRIQSQKGNAKKKAALRKKIAKKKKWIDEVDEAENNHFSAFWTAMLHGYRVDLVVNQHEHVRKQGLVVKEANEEFIRLLRTVLSQEISIEGKTYSASELKEYKNILNRFFDSIKTIVIENRDGINSERIRKVLAGQDLTIEHNCVGHAIYTQLYKQRNQLVITHCNRGNGQRAHYNLVYRINIAGLDLDELKRALETITGLQVKEGNDKEYNRFYDQYDKTLKDLGCSFSPGTHVKSQKIGNCVLANLKGLLKERLPEAVYKWCSTEIRNLSTIQHLINPLLQSGKDLKNKRFNIDTNEDFFHLRQLINYIFDKSVEGLVNGYFNNPRKSETLKKAFKAIGIYEAVINENKNLSSANKAAIKNYIHSKIDIYKKITTHAPMRKPGLFYQVLWNEADRILSLSSVESRNNEFFKHLINRAARNPNFFSDIYDYFKGQKKEHSGALLKLVVTESLEIIRNDYMLNDPEHTALYQRSLQKILLKECEKDPCDQELVTLFTNIPLTAIDPTFYTAASAAMDAHKNEDNKYKVLKLFLDAALNNSEFLDLFVRKRKSPVSTFFAPIKQAPGGGELSSFFKAAAKFIIDNTEWPLTPKKLQQNIEQMFSGTVERAADKNKVKRFLELFCYKQLLDSKKINEKNISHWANLNVLANQCKQISYCLPDALVITDSILNCYRKLKNLPSIAPSKQAGKALDEVQSICLMV</sequence>
<dbReference type="EMBL" id="UGGT01000001">
    <property type="protein sequence ID" value="STO22771.1"/>
    <property type="molecule type" value="Genomic_DNA"/>
</dbReference>
<keyword evidence="1" id="KW-0175">Coiled coil</keyword>
<name>A0A377GE50_9GAMM</name>
<organism evidence="2 3">
    <name type="scientific">Fluoribacter dumoffii</name>
    <dbReference type="NCBI Taxonomy" id="463"/>
    <lineage>
        <taxon>Bacteria</taxon>
        <taxon>Pseudomonadati</taxon>
        <taxon>Pseudomonadota</taxon>
        <taxon>Gammaproteobacteria</taxon>
        <taxon>Legionellales</taxon>
        <taxon>Legionellaceae</taxon>
        <taxon>Fluoribacter</taxon>
    </lineage>
</organism>
<dbReference type="RefSeq" id="WP_010654879.1">
    <property type="nucleotide sequence ID" value="NZ_JAPHOO010000002.1"/>
</dbReference>
<dbReference type="GeneID" id="93293765"/>
<reference evidence="2 3" key="1">
    <citation type="submission" date="2018-06" db="EMBL/GenBank/DDBJ databases">
        <authorList>
            <consortium name="Pathogen Informatics"/>
            <person name="Doyle S."/>
        </authorList>
    </citation>
    <scope>NUCLEOTIDE SEQUENCE [LARGE SCALE GENOMIC DNA]</scope>
    <source>
        <strain evidence="2 3">NCTC11370</strain>
    </source>
</reference>
<protein>
    <submittedName>
        <fullName evidence="2">Uncharacterized protein</fullName>
    </submittedName>
</protein>
<accession>A0A377GE50</accession>
<dbReference type="STRING" id="1094715.GCA_000236165_02857"/>
<evidence type="ECO:0000256" key="1">
    <source>
        <dbReference type="SAM" id="Coils"/>
    </source>
</evidence>
<dbReference type="Proteomes" id="UP000254554">
    <property type="component" value="Unassembled WGS sequence"/>
</dbReference>
<feature type="coiled-coil region" evidence="1">
    <location>
        <begin position="48"/>
        <end position="105"/>
    </location>
</feature>
<dbReference type="AlphaFoldDB" id="A0A377GE50"/>
<proteinExistence type="predicted"/>
<evidence type="ECO:0000313" key="2">
    <source>
        <dbReference type="EMBL" id="STO22771.1"/>
    </source>
</evidence>
<dbReference type="OrthoDB" id="5650760at2"/>